<evidence type="ECO:0000256" key="4">
    <source>
        <dbReference type="ARBA" id="ARBA00022490"/>
    </source>
</evidence>
<dbReference type="InterPro" id="IPR053924">
    <property type="entry name" value="RecX_HTH_2nd"/>
</dbReference>
<dbReference type="InterPro" id="IPR036388">
    <property type="entry name" value="WH-like_DNA-bd_sf"/>
</dbReference>
<evidence type="ECO:0000256" key="2">
    <source>
        <dbReference type="ARBA" id="ARBA00009695"/>
    </source>
</evidence>
<keyword evidence="4 5" id="KW-0963">Cytoplasm</keyword>
<comment type="similarity">
    <text evidence="2 5">Belongs to the RecX family.</text>
</comment>
<dbReference type="AlphaFoldDB" id="A0AA95KKB1"/>
<evidence type="ECO:0000259" key="6">
    <source>
        <dbReference type="Pfam" id="PF02631"/>
    </source>
</evidence>
<proteinExistence type="inferred from homology"/>
<dbReference type="HAMAP" id="MF_01114">
    <property type="entry name" value="RecX"/>
    <property type="match status" value="1"/>
</dbReference>
<dbReference type="EMBL" id="CP124756">
    <property type="protein sequence ID" value="WGZ92775.1"/>
    <property type="molecule type" value="Genomic_DNA"/>
</dbReference>
<dbReference type="PANTHER" id="PTHR33602:SF1">
    <property type="entry name" value="REGULATORY PROTEIN RECX FAMILY PROTEIN"/>
    <property type="match status" value="1"/>
</dbReference>
<evidence type="ECO:0000256" key="1">
    <source>
        <dbReference type="ARBA" id="ARBA00004496"/>
    </source>
</evidence>
<dbReference type="Pfam" id="PF21981">
    <property type="entry name" value="RecX_HTH3"/>
    <property type="match status" value="1"/>
</dbReference>
<dbReference type="Pfam" id="PF02631">
    <property type="entry name" value="RecX_HTH2"/>
    <property type="match status" value="1"/>
</dbReference>
<comment type="function">
    <text evidence="5">Modulates RecA activity.</text>
</comment>
<feature type="domain" description="RecX third three-helical" evidence="7">
    <location>
        <begin position="103"/>
        <end position="144"/>
    </location>
</feature>
<dbReference type="Proteomes" id="UP001301326">
    <property type="component" value="Chromosome"/>
</dbReference>
<gene>
    <name evidence="5" type="primary">recX</name>
    <name evidence="8" type="ORF">QJT81_13075</name>
</gene>
<feature type="domain" description="RecX second three-helical" evidence="6">
    <location>
        <begin position="54"/>
        <end position="94"/>
    </location>
</feature>
<organism evidence="8">
    <name type="scientific">Candidatus Thiothrix putei</name>
    <dbReference type="NCBI Taxonomy" id="3080811"/>
    <lineage>
        <taxon>Bacteria</taxon>
        <taxon>Pseudomonadati</taxon>
        <taxon>Pseudomonadota</taxon>
        <taxon>Gammaproteobacteria</taxon>
        <taxon>Thiotrichales</taxon>
        <taxon>Thiotrichaceae</taxon>
        <taxon>Thiothrix</taxon>
    </lineage>
</organism>
<evidence type="ECO:0000256" key="3">
    <source>
        <dbReference type="ARBA" id="ARBA00018111"/>
    </source>
</evidence>
<reference evidence="8" key="2">
    <citation type="submission" date="2023-04" db="EMBL/GenBank/DDBJ databases">
        <authorList>
            <person name="Beletskiy A.V."/>
            <person name="Mardanov A.V."/>
            <person name="Ravin N.V."/>
        </authorList>
    </citation>
    <scope>NUCLEOTIDE SEQUENCE</scope>
    <source>
        <strain evidence="8">GKL-02</strain>
    </source>
</reference>
<comment type="subcellular location">
    <subcellularLocation>
        <location evidence="1 5">Cytoplasm</location>
    </subcellularLocation>
</comment>
<evidence type="ECO:0000256" key="5">
    <source>
        <dbReference type="HAMAP-Rule" id="MF_01114"/>
    </source>
</evidence>
<dbReference type="PANTHER" id="PTHR33602">
    <property type="entry name" value="REGULATORY PROTEIN RECX FAMILY PROTEIN"/>
    <property type="match status" value="1"/>
</dbReference>
<dbReference type="GO" id="GO:0006282">
    <property type="term" value="P:regulation of DNA repair"/>
    <property type="evidence" value="ECO:0007669"/>
    <property type="project" value="UniProtKB-UniRule"/>
</dbReference>
<dbReference type="Gene3D" id="1.10.10.10">
    <property type="entry name" value="Winged helix-like DNA-binding domain superfamily/Winged helix DNA-binding domain"/>
    <property type="match status" value="3"/>
</dbReference>
<sequence>MTNGRECETVAVRLLAQREHSRHELAQKVRQRCECDTISLNALLDKLQSLGYLDDARYAAAFVRSSISRGRGPQRINYELREHGVDDTTAAQALAEADVDWHDLACEQRIKKFGGEIPADYKERARQSRFLAGRGFYTDAIKAAFVSIHAHESEF</sequence>
<dbReference type="InterPro" id="IPR053925">
    <property type="entry name" value="RecX_HTH_3rd"/>
</dbReference>
<dbReference type="GO" id="GO:0005737">
    <property type="term" value="C:cytoplasm"/>
    <property type="evidence" value="ECO:0007669"/>
    <property type="project" value="UniProtKB-SubCell"/>
</dbReference>
<protein>
    <recommendedName>
        <fullName evidence="3 5">Regulatory protein RecX</fullName>
    </recommendedName>
</protein>
<evidence type="ECO:0000259" key="7">
    <source>
        <dbReference type="Pfam" id="PF21981"/>
    </source>
</evidence>
<evidence type="ECO:0000313" key="8">
    <source>
        <dbReference type="EMBL" id="WGZ92775.1"/>
    </source>
</evidence>
<accession>A0AA95KKB1</accession>
<dbReference type="InterPro" id="IPR003783">
    <property type="entry name" value="Regulatory_RecX"/>
</dbReference>
<reference evidence="8" key="1">
    <citation type="journal article" date="2023" name="Int. J. Mol. Sci.">
        <title>Metagenomics Revealed a New Genus 'Candidatus Thiocaldithrix dubininis' gen. nov., sp. nov. and a New Species 'Candidatus Thiothrix putei' sp. nov. in the Family Thiotrichaceae, Some Members of Which Have Traits of Both Na+- and H+-Motive Energetics.</title>
        <authorList>
            <person name="Ravin N.V."/>
            <person name="Muntyan M.S."/>
            <person name="Smolyakov D.D."/>
            <person name="Rudenko T.S."/>
            <person name="Beletsky A.V."/>
            <person name="Mardanov A.V."/>
            <person name="Grabovich M.Y."/>
        </authorList>
    </citation>
    <scope>NUCLEOTIDE SEQUENCE</scope>
    <source>
        <strain evidence="8">GKL-02</strain>
    </source>
</reference>
<name>A0AA95KKB1_9GAMM</name>
<dbReference type="KEGG" id="tput:QJT81_13075"/>